<dbReference type="EMBL" id="CAJGYO010000018">
    <property type="protein sequence ID" value="CAD6336988.1"/>
    <property type="molecule type" value="Genomic_DNA"/>
</dbReference>
<dbReference type="OrthoDB" id="641107at2759"/>
<evidence type="ECO:0000256" key="5">
    <source>
        <dbReference type="ARBA" id="ARBA00023002"/>
    </source>
</evidence>
<keyword evidence="3" id="KW-0349">Heme</keyword>
<keyword evidence="4" id="KW-0479">Metal-binding</keyword>
<dbReference type="PANTHER" id="PTHR47955">
    <property type="entry name" value="CYTOCHROME P450 FAMILY 71 PROTEIN"/>
    <property type="match status" value="1"/>
</dbReference>
<keyword evidence="11" id="KW-1185">Reference proteome</keyword>
<dbReference type="GO" id="GO:0020037">
    <property type="term" value="F:heme binding"/>
    <property type="evidence" value="ECO:0007669"/>
    <property type="project" value="InterPro"/>
</dbReference>
<feature type="compositionally biased region" description="Pro residues" evidence="8">
    <location>
        <begin position="509"/>
        <end position="526"/>
    </location>
</feature>
<dbReference type="AlphaFoldDB" id="A0A811S806"/>
<dbReference type="GO" id="GO:0005506">
    <property type="term" value="F:iron ion binding"/>
    <property type="evidence" value="ECO:0007669"/>
    <property type="project" value="InterPro"/>
</dbReference>
<name>A0A811S806_9POAL</name>
<sequence>MEPLHPWCLYIMILIFVLLALVLLELHYLRTPPCAPGTSRLPPGPWRLPVIGTLHHLMTVKNPRLVHRALAVLARRWDAPVMYVRLGELHAVVISSADAAREVIRENDTNFATRTMTATVRATIGDKVGLVLSPHGAMWRRLRRICTTELLSARRVRSFRSIREDEVAHLVRAIATDARSGERRHLVNVSELVSRFVSDTVLRAIMGERFRWRDEFMTTLAKAMTRGAEFSAEDLFPSSRLLRAINGTVSESKALNAKLFELVDRAIDQRRERKAGAAAEDDGAKDARDLLDVLLRLQEHDDDVDCPLTMATMKAVTLVYSTTINIGNTREDLFFLIYDLMNRYATHLCRTCLGPWKQYNIDDDPMGHVRADEESKSDAESATRDTPCPGMQVSGTQNTGMMPRVSSQSVSKELQLIFVGRTSGSYRSVEEEGCANIELGLATLLYHFDWQLPPGLTPDEIDMAEKFGVNVRPKRDVYLSPVLVLPPNSTALRLHCVVRLPYSTSTTPPAFPTPPPPRRLPTPWDPPTVAAPLSRRATTTDAPASRQGEELRVTPPHRRVVRAATTTALVLSYTTVDSITTIEK</sequence>
<dbReference type="GO" id="GO:0004497">
    <property type="term" value="F:monooxygenase activity"/>
    <property type="evidence" value="ECO:0007669"/>
    <property type="project" value="UniProtKB-KW"/>
</dbReference>
<keyword evidence="6" id="KW-0408">Iron</keyword>
<dbReference type="PANTHER" id="PTHR47955:SF19">
    <property type="entry name" value="CYTOCHROME P450 71A9-LIKE ISOFORM X1"/>
    <property type="match status" value="1"/>
</dbReference>
<dbReference type="InterPro" id="IPR001128">
    <property type="entry name" value="Cyt_P450"/>
</dbReference>
<comment type="cofactor">
    <cofactor evidence="1">
        <name>heme</name>
        <dbReference type="ChEBI" id="CHEBI:30413"/>
    </cofactor>
</comment>
<feature type="region of interest" description="Disordered" evidence="8">
    <location>
        <begin position="368"/>
        <end position="403"/>
    </location>
</feature>
<feature type="region of interest" description="Disordered" evidence="8">
    <location>
        <begin position="504"/>
        <end position="550"/>
    </location>
</feature>
<feature type="transmembrane region" description="Helical" evidence="9">
    <location>
        <begin position="7"/>
        <end position="29"/>
    </location>
</feature>
<dbReference type="GO" id="GO:0016705">
    <property type="term" value="F:oxidoreductase activity, acting on paired donors, with incorporation or reduction of molecular oxygen"/>
    <property type="evidence" value="ECO:0007669"/>
    <property type="project" value="InterPro"/>
</dbReference>
<evidence type="ECO:0000256" key="3">
    <source>
        <dbReference type="ARBA" id="ARBA00022617"/>
    </source>
</evidence>
<keyword evidence="7" id="KW-0503">Monooxygenase</keyword>
<evidence type="ECO:0000256" key="8">
    <source>
        <dbReference type="SAM" id="MobiDB-lite"/>
    </source>
</evidence>
<feature type="compositionally biased region" description="Polar residues" evidence="8">
    <location>
        <begin position="393"/>
        <end position="403"/>
    </location>
</feature>
<evidence type="ECO:0000256" key="2">
    <source>
        <dbReference type="ARBA" id="ARBA00010617"/>
    </source>
</evidence>
<evidence type="ECO:0000256" key="9">
    <source>
        <dbReference type="SAM" id="Phobius"/>
    </source>
</evidence>
<evidence type="ECO:0000256" key="6">
    <source>
        <dbReference type="ARBA" id="ARBA00023004"/>
    </source>
</evidence>
<dbReference type="Gene3D" id="1.10.630.10">
    <property type="entry name" value="Cytochrome P450"/>
    <property type="match status" value="1"/>
</dbReference>
<evidence type="ECO:0008006" key="12">
    <source>
        <dbReference type="Google" id="ProtNLM"/>
    </source>
</evidence>
<evidence type="ECO:0000256" key="7">
    <source>
        <dbReference type="ARBA" id="ARBA00023033"/>
    </source>
</evidence>
<organism evidence="10 11">
    <name type="scientific">Miscanthus lutarioriparius</name>
    <dbReference type="NCBI Taxonomy" id="422564"/>
    <lineage>
        <taxon>Eukaryota</taxon>
        <taxon>Viridiplantae</taxon>
        <taxon>Streptophyta</taxon>
        <taxon>Embryophyta</taxon>
        <taxon>Tracheophyta</taxon>
        <taxon>Spermatophyta</taxon>
        <taxon>Magnoliopsida</taxon>
        <taxon>Liliopsida</taxon>
        <taxon>Poales</taxon>
        <taxon>Poaceae</taxon>
        <taxon>PACMAD clade</taxon>
        <taxon>Panicoideae</taxon>
        <taxon>Andropogonodae</taxon>
        <taxon>Andropogoneae</taxon>
        <taxon>Saccharinae</taxon>
        <taxon>Miscanthus</taxon>
    </lineage>
</organism>
<dbReference type="Proteomes" id="UP000604825">
    <property type="component" value="Unassembled WGS sequence"/>
</dbReference>
<comment type="similarity">
    <text evidence="2">Belongs to the cytochrome P450 family.</text>
</comment>
<keyword evidence="5" id="KW-0560">Oxidoreductase</keyword>
<gene>
    <name evidence="10" type="ORF">NCGR_LOCUS61086</name>
</gene>
<dbReference type="GO" id="GO:0016020">
    <property type="term" value="C:membrane"/>
    <property type="evidence" value="ECO:0007669"/>
    <property type="project" value="UniProtKB-SubCell"/>
</dbReference>
<keyword evidence="9" id="KW-0812">Transmembrane</keyword>
<evidence type="ECO:0000313" key="11">
    <source>
        <dbReference type="Proteomes" id="UP000604825"/>
    </source>
</evidence>
<comment type="caution">
    <text evidence="10">The sequence shown here is derived from an EMBL/GenBank/DDBJ whole genome shotgun (WGS) entry which is preliminary data.</text>
</comment>
<feature type="compositionally biased region" description="Basic and acidic residues" evidence="8">
    <location>
        <begin position="368"/>
        <end position="383"/>
    </location>
</feature>
<keyword evidence="9" id="KW-1133">Transmembrane helix</keyword>
<evidence type="ECO:0000256" key="4">
    <source>
        <dbReference type="ARBA" id="ARBA00022723"/>
    </source>
</evidence>
<dbReference type="SUPFAM" id="SSF48264">
    <property type="entry name" value="Cytochrome P450"/>
    <property type="match status" value="1"/>
</dbReference>
<evidence type="ECO:0000313" key="10">
    <source>
        <dbReference type="EMBL" id="CAD6336988.1"/>
    </source>
</evidence>
<accession>A0A811S806</accession>
<keyword evidence="9" id="KW-0472">Membrane</keyword>
<protein>
    <recommendedName>
        <fullName evidence="12">Cytochrome P450</fullName>
    </recommendedName>
</protein>
<dbReference type="InterPro" id="IPR036396">
    <property type="entry name" value="Cyt_P450_sf"/>
</dbReference>
<dbReference type="Pfam" id="PF00067">
    <property type="entry name" value="p450"/>
    <property type="match status" value="1"/>
</dbReference>
<reference evidence="10" key="1">
    <citation type="submission" date="2020-10" db="EMBL/GenBank/DDBJ databases">
        <authorList>
            <person name="Han B."/>
            <person name="Lu T."/>
            <person name="Zhao Q."/>
            <person name="Huang X."/>
            <person name="Zhao Y."/>
        </authorList>
    </citation>
    <scope>NUCLEOTIDE SEQUENCE</scope>
</reference>
<proteinExistence type="inferred from homology"/>
<evidence type="ECO:0000256" key="1">
    <source>
        <dbReference type="ARBA" id="ARBA00001971"/>
    </source>
</evidence>